<dbReference type="EMBL" id="AM920421">
    <property type="protein sequence ID" value="CAP79106.1"/>
    <property type="molecule type" value="Genomic_DNA"/>
</dbReference>
<reference evidence="1 2" key="1">
    <citation type="journal article" date="2008" name="Nat. Biotechnol.">
        <title>Genome sequencing and analysis of the filamentous fungus Penicillium chrysogenum.</title>
        <authorList>
            <person name="van den Berg M.A."/>
            <person name="Albang R."/>
            <person name="Albermann K."/>
            <person name="Badger J.H."/>
            <person name="Daran J.-M."/>
            <person name="Driessen A.J.M."/>
            <person name="Garcia-Estrada C."/>
            <person name="Fedorova N.D."/>
            <person name="Harris D.M."/>
            <person name="Heijne W.H.M."/>
            <person name="Joardar V.S."/>
            <person name="Kiel J.A.K.W."/>
            <person name="Kovalchuk A."/>
            <person name="Martin J.F."/>
            <person name="Nierman W.C."/>
            <person name="Nijland J.G."/>
            <person name="Pronk J.T."/>
            <person name="Roubos J.A."/>
            <person name="van der Klei I.J."/>
            <person name="van Peij N.N.M.E."/>
            <person name="Veenhuis M."/>
            <person name="von Doehren H."/>
            <person name="Wagner C."/>
            <person name="Wortman J.R."/>
            <person name="Bovenberg R.A.L."/>
        </authorList>
    </citation>
    <scope>NUCLEOTIDE SEQUENCE [LARGE SCALE GENOMIC DNA]</scope>
    <source>
        <strain evidence="2">ATCC 28089 / DSM 1075 / NRRL 1951 / Wisconsin 54-1255</strain>
    </source>
</reference>
<dbReference type="Proteomes" id="UP000000724">
    <property type="component" value="Contig Pc00c06"/>
</dbReference>
<dbReference type="OMA" id="YLFTYTM"/>
<keyword evidence="2" id="KW-1185">Reference proteome</keyword>
<dbReference type="BioCyc" id="PCHR:PC06G01130-MONOMER"/>
<sequence>MALPEVPPAYVPRHTSTLKIPELKKRLGFKTEYLFTYTMQLPEDDPPFIIGNGADGISMIITERGTRVSGPRINGSFIRDGNDYVTLRPDGSSIHEVRCVILTDDGARIKFTYKGKGDFGPTGYQDVLDGKMPEKVKIKCGPHMETAHPAYQWVNGVQCLEVGEVNVVENMYIWEIYLKSDTERSNAYGTLVIWFQ</sequence>
<dbReference type="HOGENOM" id="CLU_1390655_0_0_1"/>
<name>B6GW52_PENRW</name>
<dbReference type="OrthoDB" id="4455340at2759"/>
<dbReference type="VEuPathDB" id="FungiDB:PCH_Pc06g01130"/>
<gene>
    <name evidence="1" type="ORF">Pc06g01130</name>
    <name evidence="1" type="ORF">PCH_Pc06g01130</name>
</gene>
<proteinExistence type="predicted"/>
<evidence type="ECO:0000313" key="1">
    <source>
        <dbReference type="EMBL" id="CAP79106.1"/>
    </source>
</evidence>
<accession>B6GW52</accession>
<dbReference type="Pfam" id="PF11578">
    <property type="entry name" value="DUF3237"/>
    <property type="match status" value="1"/>
</dbReference>
<evidence type="ECO:0000313" key="2">
    <source>
        <dbReference type="Proteomes" id="UP000000724"/>
    </source>
</evidence>
<protein>
    <submittedName>
        <fullName evidence="1">Pc06g01130 protein</fullName>
    </submittedName>
</protein>
<dbReference type="Gene3D" id="2.40.160.20">
    <property type="match status" value="1"/>
</dbReference>
<organism evidence="1 2">
    <name type="scientific">Penicillium rubens (strain ATCC 28089 / DSM 1075 / NRRL 1951 / Wisconsin 54-1255)</name>
    <name type="common">Penicillium chrysogenum</name>
    <dbReference type="NCBI Taxonomy" id="500485"/>
    <lineage>
        <taxon>Eukaryota</taxon>
        <taxon>Fungi</taxon>
        <taxon>Dikarya</taxon>
        <taxon>Ascomycota</taxon>
        <taxon>Pezizomycotina</taxon>
        <taxon>Eurotiomycetes</taxon>
        <taxon>Eurotiomycetidae</taxon>
        <taxon>Eurotiales</taxon>
        <taxon>Aspergillaceae</taxon>
        <taxon>Penicillium</taxon>
        <taxon>Penicillium chrysogenum species complex</taxon>
    </lineage>
</organism>
<dbReference type="AlphaFoldDB" id="B6GW52"/>